<proteinExistence type="predicted"/>
<name>A0A6B0RVK4_9CETA</name>
<comment type="caution">
    <text evidence="1">The sequence shown here is derived from an EMBL/GenBank/DDBJ whole genome shotgun (WGS) entry which is preliminary data.</text>
</comment>
<organism evidence="1 2">
    <name type="scientific">Bos mutus</name>
    <name type="common">wild yak</name>
    <dbReference type="NCBI Taxonomy" id="72004"/>
    <lineage>
        <taxon>Eukaryota</taxon>
        <taxon>Metazoa</taxon>
        <taxon>Chordata</taxon>
        <taxon>Craniata</taxon>
        <taxon>Vertebrata</taxon>
        <taxon>Euteleostomi</taxon>
        <taxon>Mammalia</taxon>
        <taxon>Eutheria</taxon>
        <taxon>Laurasiatheria</taxon>
        <taxon>Artiodactyla</taxon>
        <taxon>Ruminantia</taxon>
        <taxon>Pecora</taxon>
        <taxon>Bovidae</taxon>
        <taxon>Bovinae</taxon>
        <taxon>Bos</taxon>
    </lineage>
</organism>
<sequence>MEDYAKVTKELEWYHSTQEDSGNILLEFRDMIKVIYIKTLLHSFTQHPLNKVDPGTVVSSSGTCTWLQKDLRERSKEIQQCQRSSIIEDKLARVQRLSMALIRVSSLSQCKPFCGESTLEFQGEKACGVTLTSLAPAGLSRGLTDQILHCDALSRVLMLTPLS</sequence>
<dbReference type="Proteomes" id="UP000322234">
    <property type="component" value="Unassembled WGS sequence"/>
</dbReference>
<dbReference type="EMBL" id="VBQZ03000076">
    <property type="protein sequence ID" value="MXQ91896.1"/>
    <property type="molecule type" value="Genomic_DNA"/>
</dbReference>
<gene>
    <name evidence="1" type="ORF">E5288_WYG019634</name>
</gene>
<evidence type="ECO:0000313" key="2">
    <source>
        <dbReference type="Proteomes" id="UP000322234"/>
    </source>
</evidence>
<evidence type="ECO:0000313" key="1">
    <source>
        <dbReference type="EMBL" id="MXQ91896.1"/>
    </source>
</evidence>
<accession>A0A6B0RVK4</accession>
<dbReference type="AlphaFoldDB" id="A0A6B0RVK4"/>
<reference evidence="1" key="1">
    <citation type="submission" date="2019-10" db="EMBL/GenBank/DDBJ databases">
        <title>The sequence and de novo assembly of the wild yak genome.</title>
        <authorList>
            <person name="Liu Y."/>
        </authorList>
    </citation>
    <scope>NUCLEOTIDE SEQUENCE [LARGE SCALE GENOMIC DNA]</scope>
    <source>
        <strain evidence="1">WY2019</strain>
    </source>
</reference>
<keyword evidence="2" id="KW-1185">Reference proteome</keyword>
<protein>
    <submittedName>
        <fullName evidence="1">Uncharacterized protein</fullName>
    </submittedName>
</protein>